<gene>
    <name evidence="1" type="ORF">H9L10_13470</name>
</gene>
<dbReference type="EMBL" id="CP060712">
    <property type="protein sequence ID" value="QNN49217.1"/>
    <property type="molecule type" value="Genomic_DNA"/>
</dbReference>
<evidence type="ECO:0000313" key="1">
    <source>
        <dbReference type="EMBL" id="QNN49217.1"/>
    </source>
</evidence>
<dbReference type="AlphaFoldDB" id="A0A7G9R0U2"/>
<evidence type="ECO:0000313" key="2">
    <source>
        <dbReference type="Proteomes" id="UP000515976"/>
    </source>
</evidence>
<protein>
    <submittedName>
        <fullName evidence="1">Pilus assembly protein TadE</fullName>
    </submittedName>
</protein>
<dbReference type="RefSeq" id="WP_166101290.1">
    <property type="nucleotide sequence ID" value="NZ_BMMY01000006.1"/>
</dbReference>
<name>A0A7G9R0U2_9MICO</name>
<dbReference type="KEGG" id="pei:H9L10_13470"/>
<reference evidence="1 2" key="1">
    <citation type="submission" date="2020-08" db="EMBL/GenBank/DDBJ databases">
        <title>Genome sequence of Phycicoccus endophyticus JCM 31784T.</title>
        <authorList>
            <person name="Hyun D.-W."/>
            <person name="Bae J.-W."/>
        </authorList>
    </citation>
    <scope>NUCLEOTIDE SEQUENCE [LARGE SCALE GENOMIC DNA]</scope>
    <source>
        <strain evidence="1 2">JCM 31784</strain>
    </source>
</reference>
<keyword evidence="2" id="KW-1185">Reference proteome</keyword>
<proteinExistence type="predicted"/>
<dbReference type="Proteomes" id="UP000515976">
    <property type="component" value="Chromosome"/>
</dbReference>
<sequence>MRARRRERGAAALEMLGVAPLIVFAALVALQFGVAGWTVVSTAEAAKNAARAASLGQDPRAAADGALPGAMDATTVVGGRTDDGYRYSVTVPVPTVLPFSVGSVTRTVDMPDIR</sequence>
<organism evidence="1 2">
    <name type="scientific">Phycicoccus endophyticus</name>
    <dbReference type="NCBI Taxonomy" id="1690220"/>
    <lineage>
        <taxon>Bacteria</taxon>
        <taxon>Bacillati</taxon>
        <taxon>Actinomycetota</taxon>
        <taxon>Actinomycetes</taxon>
        <taxon>Micrococcales</taxon>
        <taxon>Intrasporangiaceae</taxon>
        <taxon>Phycicoccus</taxon>
    </lineage>
</organism>
<accession>A0A7G9R0U2</accession>